<proteinExistence type="predicted"/>
<dbReference type="EMBL" id="JABBGH010000002">
    <property type="protein sequence ID" value="NML66395.1"/>
    <property type="molecule type" value="Genomic_DNA"/>
</dbReference>
<dbReference type="RefSeq" id="WP_169532037.1">
    <property type="nucleotide sequence ID" value="NZ_JABBGH010000002.1"/>
</dbReference>
<keyword evidence="2" id="KW-1185">Reference proteome</keyword>
<gene>
    <name evidence="1" type="ORF">HHL22_14380</name>
</gene>
<dbReference type="AlphaFoldDB" id="A0A7Y0AFZ2"/>
<reference evidence="1 2" key="1">
    <citation type="submission" date="2020-04" db="EMBL/GenBank/DDBJ databases">
        <title>Hymenobacter polaris sp. nov., isolated from Arctic soil.</title>
        <authorList>
            <person name="Dahal R.H."/>
        </authorList>
    </citation>
    <scope>NUCLEOTIDE SEQUENCE [LARGE SCALE GENOMIC DNA]</scope>
    <source>
        <strain evidence="1 2">RP-2-7</strain>
    </source>
</reference>
<name>A0A7Y0AFZ2_9BACT</name>
<protein>
    <submittedName>
        <fullName evidence="1">Uncharacterized protein</fullName>
    </submittedName>
</protein>
<accession>A0A7Y0AFZ2</accession>
<organism evidence="1 2">
    <name type="scientific">Hymenobacter polaris</name>
    <dbReference type="NCBI Taxonomy" id="2682546"/>
    <lineage>
        <taxon>Bacteria</taxon>
        <taxon>Pseudomonadati</taxon>
        <taxon>Bacteroidota</taxon>
        <taxon>Cytophagia</taxon>
        <taxon>Cytophagales</taxon>
        <taxon>Hymenobacteraceae</taxon>
        <taxon>Hymenobacter</taxon>
    </lineage>
</organism>
<comment type="caution">
    <text evidence="1">The sequence shown here is derived from an EMBL/GenBank/DDBJ whole genome shotgun (WGS) entry which is preliminary data.</text>
</comment>
<dbReference type="Proteomes" id="UP000559626">
    <property type="component" value="Unassembled WGS sequence"/>
</dbReference>
<sequence>MKTLSKLGLLLALVVAGRYLRLTESAAFAKQEQPVARLVKADTLQFASYATSKMTLPLVPANQYNAVANPRSEPAYLVWY</sequence>
<evidence type="ECO:0000313" key="2">
    <source>
        <dbReference type="Proteomes" id="UP000559626"/>
    </source>
</evidence>
<evidence type="ECO:0000313" key="1">
    <source>
        <dbReference type="EMBL" id="NML66395.1"/>
    </source>
</evidence>